<evidence type="ECO:0000256" key="1">
    <source>
        <dbReference type="SAM" id="Coils"/>
    </source>
</evidence>
<reference evidence="2 3" key="1">
    <citation type="submission" date="2021-06" db="EMBL/GenBank/DDBJ databases">
        <authorList>
            <person name="Sun Q."/>
            <person name="Li D."/>
        </authorList>
    </citation>
    <scope>NUCLEOTIDE SEQUENCE [LARGE SCALE GENOMIC DNA]</scope>
    <source>
        <strain evidence="2 3">MSJd-7</strain>
    </source>
</reference>
<accession>A0ABS6EVV5</accession>
<proteinExistence type="predicted"/>
<dbReference type="InterPro" id="IPR025503">
    <property type="entry name" value="DUF4391"/>
</dbReference>
<dbReference type="Pfam" id="PF14335">
    <property type="entry name" value="DUF4391"/>
    <property type="match status" value="1"/>
</dbReference>
<keyword evidence="1" id="KW-0175">Coiled coil</keyword>
<name>A0ABS6EVV5_9FIRM</name>
<keyword evidence="3" id="KW-1185">Reference proteome</keyword>
<protein>
    <submittedName>
        <fullName evidence="2">DUF4391 domain-containing protein</fullName>
    </submittedName>
</protein>
<feature type="coiled-coil region" evidence="1">
    <location>
        <begin position="169"/>
        <end position="212"/>
    </location>
</feature>
<dbReference type="Proteomes" id="UP000783588">
    <property type="component" value="Unassembled WGS sequence"/>
</dbReference>
<gene>
    <name evidence="2" type="ORF">KQI75_13355</name>
</gene>
<comment type="caution">
    <text evidence="2">The sequence shown here is derived from an EMBL/GenBank/DDBJ whole genome shotgun (WGS) entry which is preliminary data.</text>
</comment>
<evidence type="ECO:0000313" key="3">
    <source>
        <dbReference type="Proteomes" id="UP000783588"/>
    </source>
</evidence>
<organism evidence="2 3">
    <name type="scientific">Butyricicoccus intestinisimiae</name>
    <dbReference type="NCBI Taxonomy" id="2841509"/>
    <lineage>
        <taxon>Bacteria</taxon>
        <taxon>Bacillati</taxon>
        <taxon>Bacillota</taxon>
        <taxon>Clostridia</taxon>
        <taxon>Eubacteriales</taxon>
        <taxon>Butyricicoccaceae</taxon>
        <taxon>Butyricicoccus</taxon>
    </lineage>
</organism>
<dbReference type="EMBL" id="JAHLQI010000013">
    <property type="protein sequence ID" value="MBU5491585.1"/>
    <property type="molecule type" value="Genomic_DNA"/>
</dbReference>
<evidence type="ECO:0000313" key="2">
    <source>
        <dbReference type="EMBL" id="MBU5491585.1"/>
    </source>
</evidence>
<dbReference type="RefSeq" id="WP_216471326.1">
    <property type="nucleotide sequence ID" value="NZ_JAHLQI010000013.1"/>
</dbReference>
<sequence length="216" mass="25703">MLDLPKSTEFNKRIPKYKFYDNIEIKPTLKKLFTEQIKMIYWRNKIASTTMNLTQGKQVTEIEIFEIRLASSEIDEAVLRQIDRAIPYHILFLLEYDGMYQAWIGYKEVASGKALFRVNTYYHTDWQKKEQLALKLEGQSMDAVYESFVRQIAGDTLQTEYSEETLRESVSREKRKQELQKQIDALKAKIRKEKQLNKQIEFNAELKKLKKEMNNI</sequence>